<dbReference type="InterPro" id="IPR000620">
    <property type="entry name" value="EamA_dom"/>
</dbReference>
<evidence type="ECO:0000256" key="7">
    <source>
        <dbReference type="SAM" id="Phobius"/>
    </source>
</evidence>
<dbReference type="RefSeq" id="WP_135545988.1">
    <property type="nucleotide sequence ID" value="NZ_SPQQ01000003.1"/>
</dbReference>
<comment type="subcellular location">
    <subcellularLocation>
        <location evidence="1">Cell membrane</location>
        <topology evidence="1">Multi-pass membrane protein</topology>
    </subcellularLocation>
</comment>
<feature type="domain" description="EamA" evidence="8">
    <location>
        <begin position="155"/>
        <end position="298"/>
    </location>
</feature>
<gene>
    <name evidence="9" type="ORF">E4K67_08400</name>
</gene>
<evidence type="ECO:0000313" key="9">
    <source>
        <dbReference type="EMBL" id="TGE38005.1"/>
    </source>
</evidence>
<dbReference type="SUPFAM" id="SSF103481">
    <property type="entry name" value="Multidrug resistance efflux transporter EmrE"/>
    <property type="match status" value="2"/>
</dbReference>
<comment type="similarity">
    <text evidence="2">Belongs to the EamA transporter family.</text>
</comment>
<feature type="transmembrane region" description="Helical" evidence="7">
    <location>
        <begin position="193"/>
        <end position="212"/>
    </location>
</feature>
<feature type="transmembrane region" description="Helical" evidence="7">
    <location>
        <begin position="254"/>
        <end position="276"/>
    </location>
</feature>
<feature type="transmembrane region" description="Helical" evidence="7">
    <location>
        <begin position="126"/>
        <end position="148"/>
    </location>
</feature>
<dbReference type="Gene3D" id="1.10.3730.20">
    <property type="match status" value="2"/>
</dbReference>
<feature type="transmembrane region" description="Helical" evidence="7">
    <location>
        <begin position="154"/>
        <end position="173"/>
    </location>
</feature>
<name>A0A4Z0R6K6_9FIRM</name>
<accession>A0A4Z0R6K6</accession>
<dbReference type="InterPro" id="IPR050638">
    <property type="entry name" value="AA-Vitamin_Transporters"/>
</dbReference>
<sequence length="317" mass="34242">MEQLKGKLYLMSAFALAGTSVIAARFVTGHLGTFTITATSLLLASLALLPLCRRNLRKAIPLMSVRDWVTLLLQALCGIFLFRMFLLQGLLHTSSGEAGVLTGATPAATTLFAWLLLKEPLSTKSLFGILSTIAGILLLQGILVPGNALTMNHLIGNILVLCAAVSESLFNILSRISSLRIITDRSNPLNPIVQTMLVSAIALLLCLIPSLFEHPVWSLMSLGIIEWLALVWYGIFVTALAFMFWYAGIKRCTAYTAAAFSGMMPLTSLVLSVLLLGEHIGWHQWSGGLLVMLGMLLIGGCQTNMQPTKLLDLSASK</sequence>
<dbReference type="Pfam" id="PF00892">
    <property type="entry name" value="EamA"/>
    <property type="match status" value="2"/>
</dbReference>
<dbReference type="OrthoDB" id="9799821at2"/>
<dbReference type="EMBL" id="SPQQ01000003">
    <property type="protein sequence ID" value="TGE38005.1"/>
    <property type="molecule type" value="Genomic_DNA"/>
</dbReference>
<dbReference type="PANTHER" id="PTHR32322">
    <property type="entry name" value="INNER MEMBRANE TRANSPORTER"/>
    <property type="match status" value="1"/>
</dbReference>
<evidence type="ECO:0000256" key="3">
    <source>
        <dbReference type="ARBA" id="ARBA00022475"/>
    </source>
</evidence>
<feature type="transmembrane region" description="Helical" evidence="7">
    <location>
        <begin position="68"/>
        <end position="86"/>
    </location>
</feature>
<feature type="transmembrane region" description="Helical" evidence="7">
    <location>
        <begin position="33"/>
        <end position="52"/>
    </location>
</feature>
<evidence type="ECO:0000313" key="10">
    <source>
        <dbReference type="Proteomes" id="UP000298460"/>
    </source>
</evidence>
<proteinExistence type="inferred from homology"/>
<organism evidence="9 10">
    <name type="scientific">Desulfosporosinus fructosivorans</name>
    <dbReference type="NCBI Taxonomy" id="2018669"/>
    <lineage>
        <taxon>Bacteria</taxon>
        <taxon>Bacillati</taxon>
        <taxon>Bacillota</taxon>
        <taxon>Clostridia</taxon>
        <taxon>Eubacteriales</taxon>
        <taxon>Desulfitobacteriaceae</taxon>
        <taxon>Desulfosporosinus</taxon>
    </lineage>
</organism>
<keyword evidence="4 7" id="KW-0812">Transmembrane</keyword>
<evidence type="ECO:0000256" key="6">
    <source>
        <dbReference type="ARBA" id="ARBA00023136"/>
    </source>
</evidence>
<feature type="domain" description="EamA" evidence="8">
    <location>
        <begin position="5"/>
        <end position="139"/>
    </location>
</feature>
<evidence type="ECO:0000256" key="5">
    <source>
        <dbReference type="ARBA" id="ARBA00022989"/>
    </source>
</evidence>
<dbReference type="Proteomes" id="UP000298460">
    <property type="component" value="Unassembled WGS sequence"/>
</dbReference>
<keyword evidence="6 7" id="KW-0472">Membrane</keyword>
<dbReference type="GO" id="GO:0005886">
    <property type="term" value="C:plasma membrane"/>
    <property type="evidence" value="ECO:0007669"/>
    <property type="project" value="UniProtKB-SubCell"/>
</dbReference>
<dbReference type="PANTHER" id="PTHR32322:SF18">
    <property type="entry name" value="S-ADENOSYLMETHIONINE_S-ADENOSYLHOMOCYSTEINE TRANSPORTER"/>
    <property type="match status" value="1"/>
</dbReference>
<dbReference type="AlphaFoldDB" id="A0A4Z0R6K6"/>
<evidence type="ECO:0000256" key="2">
    <source>
        <dbReference type="ARBA" id="ARBA00007362"/>
    </source>
</evidence>
<reference evidence="9 10" key="1">
    <citation type="submission" date="2019-03" db="EMBL/GenBank/DDBJ databases">
        <title>Draft Genome Sequence of Desulfosporosinus fructosivorans Strain 63.6F, Isolated from Marine Sediment in the Baltic Sea.</title>
        <authorList>
            <person name="Hausmann B."/>
            <person name="Vandieken V."/>
            <person name="Pjevac P."/>
            <person name="Schreck K."/>
            <person name="Herbold C.W."/>
            <person name="Loy A."/>
        </authorList>
    </citation>
    <scope>NUCLEOTIDE SEQUENCE [LARGE SCALE GENOMIC DNA]</scope>
    <source>
        <strain evidence="9 10">63.6F</strain>
    </source>
</reference>
<evidence type="ECO:0000259" key="8">
    <source>
        <dbReference type="Pfam" id="PF00892"/>
    </source>
</evidence>
<keyword evidence="5 7" id="KW-1133">Transmembrane helix</keyword>
<keyword evidence="10" id="KW-1185">Reference proteome</keyword>
<feature type="transmembrane region" description="Helical" evidence="7">
    <location>
        <begin position="224"/>
        <end position="247"/>
    </location>
</feature>
<comment type="caution">
    <text evidence="9">The sequence shown here is derived from an EMBL/GenBank/DDBJ whole genome shotgun (WGS) entry which is preliminary data.</text>
</comment>
<evidence type="ECO:0000256" key="1">
    <source>
        <dbReference type="ARBA" id="ARBA00004651"/>
    </source>
</evidence>
<feature type="transmembrane region" description="Helical" evidence="7">
    <location>
        <begin position="98"/>
        <end position="117"/>
    </location>
</feature>
<evidence type="ECO:0000256" key="4">
    <source>
        <dbReference type="ARBA" id="ARBA00022692"/>
    </source>
</evidence>
<protein>
    <submittedName>
        <fullName evidence="9">EamA family transporter</fullName>
    </submittedName>
</protein>
<keyword evidence="3" id="KW-1003">Cell membrane</keyword>
<dbReference type="InterPro" id="IPR037185">
    <property type="entry name" value="EmrE-like"/>
</dbReference>
<feature type="transmembrane region" description="Helical" evidence="7">
    <location>
        <begin position="282"/>
        <end position="301"/>
    </location>
</feature>